<feature type="domain" description="DUF11" evidence="1">
    <location>
        <begin position="44"/>
        <end position="93"/>
    </location>
</feature>
<dbReference type="Pfam" id="PF01345">
    <property type="entry name" value="DUF11"/>
    <property type="match status" value="1"/>
</dbReference>
<proteinExistence type="predicted"/>
<gene>
    <name evidence="2" type="ORF">L0M14_12335</name>
</gene>
<dbReference type="Gene3D" id="2.60.40.740">
    <property type="match status" value="1"/>
</dbReference>
<evidence type="ECO:0000259" key="1">
    <source>
        <dbReference type="Pfam" id="PF01345"/>
    </source>
</evidence>
<dbReference type="SUPFAM" id="SSF49401">
    <property type="entry name" value="Bacterial adhesins"/>
    <property type="match status" value="1"/>
</dbReference>
<dbReference type="InterPro" id="IPR047589">
    <property type="entry name" value="DUF11_rpt"/>
</dbReference>
<reference evidence="2 3" key="1">
    <citation type="journal article" date="2024" name="Int. J. Syst. Evol. Microbiol.">
        <title>Paenibacillus hexagrammi sp. nov., a novel bacterium isolated from the gut content of Hexagrammos agrammus.</title>
        <authorList>
            <person name="Jung H.K."/>
            <person name="Kim D.G."/>
            <person name="Zin H."/>
            <person name="Park J."/>
            <person name="Jung H."/>
            <person name="Kim Y.O."/>
            <person name="Kong H.J."/>
            <person name="Kim J.W."/>
            <person name="Kim Y.S."/>
        </authorList>
    </citation>
    <scope>NUCLEOTIDE SEQUENCE [LARGE SCALE GENOMIC DNA]</scope>
    <source>
        <strain evidence="2 3">YPD9-1</strain>
    </source>
</reference>
<evidence type="ECO:0000313" key="3">
    <source>
        <dbReference type="Proteomes" id="UP001649230"/>
    </source>
</evidence>
<organism evidence="2 3">
    <name type="scientific">Paenibacillus hexagrammi</name>
    <dbReference type="NCBI Taxonomy" id="2908839"/>
    <lineage>
        <taxon>Bacteria</taxon>
        <taxon>Bacillati</taxon>
        <taxon>Bacillota</taxon>
        <taxon>Bacilli</taxon>
        <taxon>Bacillales</taxon>
        <taxon>Paenibacillaceae</taxon>
        <taxon>Paenibacillus</taxon>
    </lineage>
</organism>
<protein>
    <submittedName>
        <fullName evidence="2">DUF11 domain-containing protein</fullName>
    </submittedName>
</protein>
<dbReference type="Proteomes" id="UP001649230">
    <property type="component" value="Chromosome"/>
</dbReference>
<dbReference type="NCBIfam" id="TIGR01451">
    <property type="entry name" value="B_ant_repeat"/>
    <property type="match status" value="1"/>
</dbReference>
<dbReference type="InterPro" id="IPR001434">
    <property type="entry name" value="OmcB-like_DUF11"/>
</dbReference>
<name>A0ABY3SP47_9BACL</name>
<dbReference type="RefSeq" id="WP_235122354.1">
    <property type="nucleotide sequence ID" value="NZ_CP090978.1"/>
</dbReference>
<sequence length="150" mass="15455">MPTTLQLPNQANAAFTFQSVAGGSVISGVIPSNTVTTPVYNPKLTLTKNASTNNATVGSTVTYTIAVNNAGNIAATVTVQDNIPSGSTYVAGSFKSTVRPFPERIRQPALQSGLSRRAQPLLLRSRCLSTLCPRPPAGGSGNSSLHVSAA</sequence>
<keyword evidence="3" id="KW-1185">Reference proteome</keyword>
<dbReference type="InterPro" id="IPR008966">
    <property type="entry name" value="Adhesion_dom_sf"/>
</dbReference>
<dbReference type="EMBL" id="CP090978">
    <property type="protein sequence ID" value="UJF35797.1"/>
    <property type="molecule type" value="Genomic_DNA"/>
</dbReference>
<dbReference type="InterPro" id="IPR051172">
    <property type="entry name" value="Chlamydia_OmcB"/>
</dbReference>
<dbReference type="PANTHER" id="PTHR34819:SF3">
    <property type="entry name" value="CELL SURFACE PROTEIN"/>
    <property type="match status" value="1"/>
</dbReference>
<dbReference type="PANTHER" id="PTHR34819">
    <property type="entry name" value="LARGE CYSTEINE-RICH PERIPLASMIC PROTEIN OMCB"/>
    <property type="match status" value="1"/>
</dbReference>
<evidence type="ECO:0000313" key="2">
    <source>
        <dbReference type="EMBL" id="UJF35797.1"/>
    </source>
</evidence>
<accession>A0ABY3SP47</accession>